<sequence>MSERTDDNYISLEDAAEYLNIKPVTLRKWIKQKEDLPAHQIGRLWKFKRSELDDWVNSGKSAI</sequence>
<dbReference type="KEGG" id="eha:Ethha_1246"/>
<dbReference type="Pfam" id="PF12728">
    <property type="entry name" value="HTH_17"/>
    <property type="match status" value="1"/>
</dbReference>
<keyword evidence="3" id="KW-1185">Reference proteome</keyword>
<name>E6U5N4_ETHHY</name>
<organism evidence="2 3">
    <name type="scientific">Ethanoligenens harbinense (strain DSM 18485 / JCM 12961 / CGMCC 1.5033 / YUAN-3)</name>
    <dbReference type="NCBI Taxonomy" id="663278"/>
    <lineage>
        <taxon>Bacteria</taxon>
        <taxon>Bacillati</taxon>
        <taxon>Bacillota</taxon>
        <taxon>Clostridia</taxon>
        <taxon>Eubacteriales</taxon>
        <taxon>Oscillospiraceae</taxon>
        <taxon>Ethanoligenens</taxon>
    </lineage>
</organism>
<dbReference type="HOGENOM" id="CLU_140176_10_1_9"/>
<evidence type="ECO:0000259" key="1">
    <source>
        <dbReference type="Pfam" id="PF12728"/>
    </source>
</evidence>
<dbReference type="InterPro" id="IPR009061">
    <property type="entry name" value="DNA-bd_dom_put_sf"/>
</dbReference>
<dbReference type="EMBL" id="CP002400">
    <property type="protein sequence ID" value="ADU26793.1"/>
    <property type="molecule type" value="Genomic_DNA"/>
</dbReference>
<dbReference type="InterPro" id="IPR010093">
    <property type="entry name" value="SinI_DNA-bd"/>
</dbReference>
<dbReference type="Gene3D" id="1.10.10.10">
    <property type="entry name" value="Winged helix-like DNA-binding domain superfamily/Winged helix DNA-binding domain"/>
    <property type="match status" value="1"/>
</dbReference>
<accession>E6U5N4</accession>
<evidence type="ECO:0000313" key="2">
    <source>
        <dbReference type="EMBL" id="ADU26793.1"/>
    </source>
</evidence>
<evidence type="ECO:0000313" key="3">
    <source>
        <dbReference type="Proteomes" id="UP000001551"/>
    </source>
</evidence>
<dbReference type="InterPro" id="IPR036388">
    <property type="entry name" value="WH-like_DNA-bd_sf"/>
</dbReference>
<proteinExistence type="predicted"/>
<gene>
    <name evidence="2" type="ordered locus">Ethha_1246</name>
</gene>
<dbReference type="GO" id="GO:0003677">
    <property type="term" value="F:DNA binding"/>
    <property type="evidence" value="ECO:0007669"/>
    <property type="project" value="InterPro"/>
</dbReference>
<dbReference type="NCBIfam" id="TIGR01764">
    <property type="entry name" value="excise"/>
    <property type="match status" value="1"/>
</dbReference>
<dbReference type="RefSeq" id="WP_013485150.1">
    <property type="nucleotide sequence ID" value="NC_014828.1"/>
</dbReference>
<dbReference type="AlphaFoldDB" id="E6U5N4"/>
<dbReference type="InterPro" id="IPR041657">
    <property type="entry name" value="HTH_17"/>
</dbReference>
<protein>
    <submittedName>
        <fullName evidence="2">DNA binding domain protein, excisionase family</fullName>
    </submittedName>
</protein>
<dbReference type="STRING" id="663278.Ethha_1246"/>
<reference evidence="2 3" key="1">
    <citation type="submission" date="2010-12" db="EMBL/GenBank/DDBJ databases">
        <title>Complete sequence of Ethanoligenens harbinense YUAN-3.</title>
        <authorList>
            <person name="Lucas S."/>
            <person name="Copeland A."/>
            <person name="Lapidus A."/>
            <person name="Cheng J.-F."/>
            <person name="Bruce D."/>
            <person name="Goodwin L."/>
            <person name="Pitluck S."/>
            <person name="Chertkov O."/>
            <person name="Misra M."/>
            <person name="Detter J.C."/>
            <person name="Han C."/>
            <person name="Tapia R."/>
            <person name="Land M."/>
            <person name="Hauser L."/>
            <person name="Jeffries C."/>
            <person name="Kyrpides N."/>
            <person name="Ivanova N."/>
            <person name="Mikhailova N."/>
            <person name="Wang A."/>
            <person name="Mouttaki H."/>
            <person name="He Z."/>
            <person name="Zhou J."/>
            <person name="Hemme C.L."/>
            <person name="Woyke T."/>
        </authorList>
    </citation>
    <scope>NUCLEOTIDE SEQUENCE [LARGE SCALE GENOMIC DNA]</scope>
    <source>
        <strain evidence="3">DSM 18485 / JCM 12961 / CGMCC 1.5033 / YUAN-3</strain>
    </source>
</reference>
<dbReference type="eggNOG" id="COG2452">
    <property type="taxonomic scope" value="Bacteria"/>
</dbReference>
<feature type="domain" description="Helix-turn-helix" evidence="1">
    <location>
        <begin position="9"/>
        <end position="58"/>
    </location>
</feature>
<dbReference type="SUPFAM" id="SSF46955">
    <property type="entry name" value="Putative DNA-binding domain"/>
    <property type="match status" value="1"/>
</dbReference>
<dbReference type="Proteomes" id="UP000001551">
    <property type="component" value="Chromosome"/>
</dbReference>